<dbReference type="AlphaFoldDB" id="A0AA39UYC7"/>
<dbReference type="InterPro" id="IPR037056">
    <property type="entry name" value="RNase_H1_N_sf"/>
</dbReference>
<reference evidence="3" key="1">
    <citation type="submission" date="2023-06" db="EMBL/GenBank/DDBJ databases">
        <authorList>
            <consortium name="Lawrence Berkeley National Laboratory"/>
            <person name="Ahrendt S."/>
            <person name="Sahu N."/>
            <person name="Indic B."/>
            <person name="Wong-Bajracharya J."/>
            <person name="Merenyi Z."/>
            <person name="Ke H.-M."/>
            <person name="Monk M."/>
            <person name="Kocsube S."/>
            <person name="Drula E."/>
            <person name="Lipzen A."/>
            <person name="Balint B."/>
            <person name="Henrissat B."/>
            <person name="Andreopoulos B."/>
            <person name="Martin F.M."/>
            <person name="Harder C.B."/>
            <person name="Rigling D."/>
            <person name="Ford K.L."/>
            <person name="Foster G.D."/>
            <person name="Pangilinan J."/>
            <person name="Papanicolaou A."/>
            <person name="Barry K."/>
            <person name="LaButti K."/>
            <person name="Viragh M."/>
            <person name="Koriabine M."/>
            <person name="Yan M."/>
            <person name="Riley R."/>
            <person name="Champramary S."/>
            <person name="Plett K.L."/>
            <person name="Tsai I.J."/>
            <person name="Slot J."/>
            <person name="Sipos G."/>
            <person name="Plett J."/>
            <person name="Nagy L.G."/>
            <person name="Grigoriev I.V."/>
        </authorList>
    </citation>
    <scope>NUCLEOTIDE SEQUENCE</scope>
    <source>
        <strain evidence="3">HWK02</strain>
    </source>
</reference>
<proteinExistence type="predicted"/>
<dbReference type="InterPro" id="IPR009027">
    <property type="entry name" value="Ribosomal_bL9/RNase_H1_N"/>
</dbReference>
<organism evidence="3 4">
    <name type="scientific">Armillaria luteobubalina</name>
    <dbReference type="NCBI Taxonomy" id="153913"/>
    <lineage>
        <taxon>Eukaryota</taxon>
        <taxon>Fungi</taxon>
        <taxon>Dikarya</taxon>
        <taxon>Basidiomycota</taxon>
        <taxon>Agaricomycotina</taxon>
        <taxon>Agaricomycetes</taxon>
        <taxon>Agaricomycetidae</taxon>
        <taxon>Agaricales</taxon>
        <taxon>Marasmiineae</taxon>
        <taxon>Physalacriaceae</taxon>
        <taxon>Armillaria</taxon>
    </lineage>
</organism>
<feature type="domain" description="Ribonuclease H1 N-terminal" evidence="2">
    <location>
        <begin position="55"/>
        <end position="96"/>
    </location>
</feature>
<comment type="caution">
    <text evidence="3">The sequence shown here is derived from an EMBL/GenBank/DDBJ whole genome shotgun (WGS) entry which is preliminary data.</text>
</comment>
<dbReference type="EMBL" id="JAUEPU010000011">
    <property type="protein sequence ID" value="KAK0498120.1"/>
    <property type="molecule type" value="Genomic_DNA"/>
</dbReference>
<dbReference type="InterPro" id="IPR011320">
    <property type="entry name" value="RNase_H1_N"/>
</dbReference>
<name>A0AA39UYC7_9AGAR</name>
<gene>
    <name evidence="3" type="ORF">EDD18DRAFT_1103727</name>
</gene>
<keyword evidence="4" id="KW-1185">Reference proteome</keyword>
<feature type="region of interest" description="Disordered" evidence="1">
    <location>
        <begin position="101"/>
        <end position="126"/>
    </location>
</feature>
<sequence>MVPGANSEPSPSHAFLSLGDTGGASGAGGVAIASTMAVTGTIPVVKKVQSSQLLWYTVIVSYDVGIFQGWDQVAPLVLGVPGAVFQRHSSLASAHAHYSNAMSQDDVEVVPRPSNDDYNSYDDNDE</sequence>
<dbReference type="Pfam" id="PF01693">
    <property type="entry name" value="Cauli_VI"/>
    <property type="match status" value="1"/>
</dbReference>
<dbReference type="Proteomes" id="UP001175228">
    <property type="component" value="Unassembled WGS sequence"/>
</dbReference>
<dbReference type="Gene3D" id="3.40.970.10">
    <property type="entry name" value="Ribonuclease H1, N-terminal domain"/>
    <property type="match status" value="1"/>
</dbReference>
<protein>
    <recommendedName>
        <fullName evidence="2">Ribonuclease H1 N-terminal domain-containing protein</fullName>
    </recommendedName>
</protein>
<evidence type="ECO:0000256" key="1">
    <source>
        <dbReference type="SAM" id="MobiDB-lite"/>
    </source>
</evidence>
<accession>A0AA39UYC7</accession>
<evidence type="ECO:0000259" key="2">
    <source>
        <dbReference type="Pfam" id="PF01693"/>
    </source>
</evidence>
<dbReference type="SUPFAM" id="SSF55658">
    <property type="entry name" value="L9 N-domain-like"/>
    <property type="match status" value="1"/>
</dbReference>
<evidence type="ECO:0000313" key="3">
    <source>
        <dbReference type="EMBL" id="KAK0498120.1"/>
    </source>
</evidence>
<evidence type="ECO:0000313" key="4">
    <source>
        <dbReference type="Proteomes" id="UP001175228"/>
    </source>
</evidence>